<evidence type="ECO:0000256" key="4">
    <source>
        <dbReference type="HAMAP-Rule" id="MF_01219"/>
    </source>
</evidence>
<dbReference type="HAMAP" id="MF_01219">
    <property type="entry name" value="PyrR"/>
    <property type="match status" value="1"/>
</dbReference>
<dbReference type="EMBL" id="FRAU01000006">
    <property type="protein sequence ID" value="SHK79383.1"/>
    <property type="molecule type" value="Genomic_DNA"/>
</dbReference>
<keyword evidence="2 4" id="KW-0805">Transcription regulation</keyword>
<dbReference type="Proteomes" id="UP000185812">
    <property type="component" value="Unassembled WGS sequence"/>
</dbReference>
<dbReference type="Pfam" id="PF00156">
    <property type="entry name" value="Pribosyltran"/>
    <property type="match status" value="1"/>
</dbReference>
<keyword evidence="7" id="KW-1185">Reference proteome</keyword>
<dbReference type="SUPFAM" id="SSF53271">
    <property type="entry name" value="PRTase-like"/>
    <property type="match status" value="1"/>
</dbReference>
<dbReference type="NCBIfam" id="NF003545">
    <property type="entry name" value="PRK05205.1-1"/>
    <property type="match status" value="1"/>
</dbReference>
<dbReference type="PANTHER" id="PTHR11608:SF0">
    <property type="entry name" value="BIFUNCTIONAL PROTEIN PYRR"/>
    <property type="match status" value="1"/>
</dbReference>
<dbReference type="FunFam" id="3.40.50.2020:FF:000020">
    <property type="entry name" value="Bifunctional protein PyrR"/>
    <property type="match status" value="1"/>
</dbReference>
<protein>
    <recommendedName>
        <fullName evidence="4">Bifunctional protein PyrR</fullName>
    </recommendedName>
    <domain>
        <recommendedName>
            <fullName evidence="4">Pyrimidine operon regulatory protein</fullName>
        </recommendedName>
    </domain>
    <domain>
        <recommendedName>
            <fullName evidence="4">Uracil phosphoribosyltransferase</fullName>
            <shortName evidence="4">UPRTase</shortName>
            <ecNumber evidence="4">2.4.2.9</ecNumber>
        </recommendedName>
    </domain>
</protein>
<dbReference type="CDD" id="cd06223">
    <property type="entry name" value="PRTases_typeI"/>
    <property type="match status" value="1"/>
</dbReference>
<keyword evidence="3 4" id="KW-0804">Transcription</keyword>
<dbReference type="PANTHER" id="PTHR11608">
    <property type="entry name" value="BIFUNCTIONAL PROTEIN PYRR"/>
    <property type="match status" value="1"/>
</dbReference>
<comment type="similarity">
    <text evidence="1 4">Belongs to the purine/pyrimidine phosphoribosyltransferase family. PyrR subfamily.</text>
</comment>
<sequence length="192" mass="21554">MEAQDRIKAQLMDAADLDRTLERMARQIIERAALDARGEERLALVGMQTRGVYLARRLQAKIRAAAGLEVPVGILDVTLYRDDVRLRAHQPVVRPTHIPFDVTGRHLVLIDDVIYTGRTARAALDALMDLGRPAAVYLLVMIDRGLRELPICPDIVGRQVPTLPGEEVRVRLREVDDREGVWLVETARTPTP</sequence>
<dbReference type="RefSeq" id="WP_072715825.1">
    <property type="nucleotide sequence ID" value="NZ_FRAU01000006.1"/>
</dbReference>
<dbReference type="STRING" id="633813.SAMN04488087_1992"/>
<dbReference type="InterPro" id="IPR050137">
    <property type="entry name" value="PyrR_bifunctional"/>
</dbReference>
<evidence type="ECO:0000256" key="2">
    <source>
        <dbReference type="ARBA" id="ARBA00023015"/>
    </source>
</evidence>
<keyword evidence="4 6" id="KW-0808">Transferase</keyword>
<dbReference type="InterPro" id="IPR029057">
    <property type="entry name" value="PRTase-like"/>
</dbReference>
<dbReference type="AlphaFoldDB" id="A0A1M6VCZ5"/>
<dbReference type="GO" id="GO:0006355">
    <property type="term" value="P:regulation of DNA-templated transcription"/>
    <property type="evidence" value="ECO:0007669"/>
    <property type="project" value="UniProtKB-UniRule"/>
</dbReference>
<dbReference type="EC" id="2.4.2.9" evidence="4"/>
<evidence type="ECO:0000259" key="5">
    <source>
        <dbReference type="Pfam" id="PF00156"/>
    </source>
</evidence>
<comment type="function">
    <text evidence="4">Regulates the transcription of the pyrimidine nucleotide (pyr) operon in response to exogenous pyrimidines.</text>
</comment>
<dbReference type="NCBIfam" id="NF003549">
    <property type="entry name" value="PRK05205.1-5"/>
    <property type="match status" value="1"/>
</dbReference>
<evidence type="ECO:0000256" key="1">
    <source>
        <dbReference type="ARBA" id="ARBA00005565"/>
    </source>
</evidence>
<dbReference type="OrthoDB" id="9802227at2"/>
<name>A0A1M6VCZ5_9BACT</name>
<proteinExistence type="inferred from homology"/>
<dbReference type="Gene3D" id="3.40.50.2020">
    <property type="match status" value="1"/>
</dbReference>
<evidence type="ECO:0000313" key="7">
    <source>
        <dbReference type="Proteomes" id="UP000185812"/>
    </source>
</evidence>
<accession>A0A1M6VCZ5</accession>
<dbReference type="InterPro" id="IPR000836">
    <property type="entry name" value="PRTase_dom"/>
</dbReference>
<keyword evidence="4 6" id="KW-0328">Glycosyltransferase</keyword>
<organism evidence="6 7">
    <name type="scientific">Rhodothermus profundi</name>
    <dbReference type="NCBI Taxonomy" id="633813"/>
    <lineage>
        <taxon>Bacteria</taxon>
        <taxon>Pseudomonadati</taxon>
        <taxon>Rhodothermota</taxon>
        <taxon>Rhodothermia</taxon>
        <taxon>Rhodothermales</taxon>
        <taxon>Rhodothermaceae</taxon>
        <taxon>Rhodothermus</taxon>
    </lineage>
</organism>
<feature type="short sequence motif" description="PRPP-binding" evidence="4">
    <location>
        <begin position="107"/>
        <end position="119"/>
    </location>
</feature>
<comment type="catalytic activity">
    <reaction evidence="4">
        <text>UMP + diphosphate = 5-phospho-alpha-D-ribose 1-diphosphate + uracil</text>
        <dbReference type="Rhea" id="RHEA:13017"/>
        <dbReference type="ChEBI" id="CHEBI:17568"/>
        <dbReference type="ChEBI" id="CHEBI:33019"/>
        <dbReference type="ChEBI" id="CHEBI:57865"/>
        <dbReference type="ChEBI" id="CHEBI:58017"/>
        <dbReference type="EC" id="2.4.2.9"/>
    </reaction>
</comment>
<dbReference type="InterPro" id="IPR023050">
    <property type="entry name" value="PyrR"/>
</dbReference>
<evidence type="ECO:0000313" key="6">
    <source>
        <dbReference type="EMBL" id="SHK79383.1"/>
    </source>
</evidence>
<reference evidence="7" key="1">
    <citation type="submission" date="2016-11" db="EMBL/GenBank/DDBJ databases">
        <authorList>
            <person name="Varghese N."/>
            <person name="Submissions S."/>
        </authorList>
    </citation>
    <scope>NUCLEOTIDE SEQUENCE [LARGE SCALE GENOMIC DNA]</scope>
    <source>
        <strain evidence="7">DSM 22212</strain>
    </source>
</reference>
<dbReference type="GO" id="GO:0004845">
    <property type="term" value="F:uracil phosphoribosyltransferase activity"/>
    <property type="evidence" value="ECO:0007669"/>
    <property type="project" value="UniProtKB-UniRule"/>
</dbReference>
<evidence type="ECO:0000256" key="3">
    <source>
        <dbReference type="ARBA" id="ARBA00023163"/>
    </source>
</evidence>
<feature type="domain" description="Phosphoribosyltransferase" evidence="5">
    <location>
        <begin position="21"/>
        <end position="151"/>
    </location>
</feature>
<comment type="function">
    <text evidence="4">Also displays a weak uracil phosphoribosyltransferase activity which is not physiologically significant.</text>
</comment>
<gene>
    <name evidence="4" type="primary">pyrR</name>
    <name evidence="6" type="ORF">SAMN04488087_1992</name>
</gene>